<sequence length="702" mass="78375">MKQQSMMDWVLLVGLLWFCPFYLVRGNGSNNNTQGANPRCVEGQKRCFVVPHNFSGFLTAPNNWTYGHACLIFLQKCTTRSTRQEMFLQVENNGESYQFNVTENQVKNDLRLYILNGTHCNTTMFNMTGCVFNHSDTDSCQIKCVQTKPECKEQSYKEGSCSGRSAKYRISITKTSCTCVNCKNPVKTPEKAIHLTQNISGEGGKVDASKAADLMKGMRKMAENLNESSAALSVGEDTKGIILLQPEPEELDGKSFVNVSPNDDMNFIDLEQNLAAFSRSVTIPKEAFAKAVSLNVTTPFAAVLRFFSLSSDARKSIVLADEVVAIELGVPITNLTNPIEIGFRNVNPKTIPTCHSWNGEGKKPNWTSDGCETVVNGDNITCQCSHLTFFAVLLAPPNETISSSDLNHLTIITQVGCGLSMLFLSVALFIHFLYRRVTASQATSILIHLMVAIFLLNLTFLTNSYVAKLKNSGVCKLMGALMHYFMLATFTWFAAQAFHLCLQLYTGGTIQIRYYMLKVCITAWMLPSIIVSALLIAGKYGEQVIYTDNTEDTVTMCWITDSDVHYIVNIGYYALVFLFTFITLIIMLYWLYQFKKVNVQVNQNGKSIATILGLCCMLGITWGFAFFAHGVLRIAAYYIFTILNSFHGFFLFIYYYNTSRSGEINAGVSNLNSTSSTSTLKTSLKSEENPYNNMSHQMINKK</sequence>
<feature type="domain" description="G-protein coupled receptors family 2 profile 2" evidence="9">
    <location>
        <begin position="409"/>
        <end position="659"/>
    </location>
</feature>
<dbReference type="Gene3D" id="2.60.220.50">
    <property type="match status" value="1"/>
</dbReference>
<evidence type="ECO:0000313" key="11">
    <source>
        <dbReference type="RefSeq" id="XP_008276575.1"/>
    </source>
</evidence>
<dbReference type="Proteomes" id="UP000694891">
    <property type="component" value="Unplaced"/>
</dbReference>
<keyword evidence="7" id="KW-0732">Signal</keyword>
<feature type="transmembrane region" description="Helical" evidence="6">
    <location>
        <begin position="411"/>
        <end position="434"/>
    </location>
</feature>
<feature type="transmembrane region" description="Helical" evidence="6">
    <location>
        <begin position="514"/>
        <end position="537"/>
    </location>
</feature>
<protein>
    <submittedName>
        <fullName evidence="11">Probable G-protein coupled receptor 97</fullName>
    </submittedName>
</protein>
<dbReference type="PRINTS" id="PR00249">
    <property type="entry name" value="GPCRSECRETIN"/>
</dbReference>
<comment type="subcellular location">
    <subcellularLocation>
        <location evidence="1">Membrane</location>
        <topology evidence="1">Multi-pass membrane protein</topology>
    </subcellularLocation>
</comment>
<evidence type="ECO:0000259" key="9">
    <source>
        <dbReference type="PROSITE" id="PS50261"/>
    </source>
</evidence>
<dbReference type="GO" id="GO:0004930">
    <property type="term" value="F:G protein-coupled receptor activity"/>
    <property type="evidence" value="ECO:0007669"/>
    <property type="project" value="InterPro"/>
</dbReference>
<dbReference type="PANTHER" id="PTHR12011:SF474">
    <property type="entry name" value="ADHESION G PROTEIN-COUPLED RECEPTOR G11-RELATED"/>
    <property type="match status" value="1"/>
</dbReference>
<evidence type="ECO:0000256" key="7">
    <source>
        <dbReference type="SAM" id="SignalP"/>
    </source>
</evidence>
<keyword evidence="10" id="KW-1185">Reference proteome</keyword>
<feature type="transmembrane region" description="Helical" evidence="6">
    <location>
        <begin position="481"/>
        <end position="502"/>
    </location>
</feature>
<dbReference type="InterPro" id="IPR046338">
    <property type="entry name" value="GAIN_dom_sf"/>
</dbReference>
<evidence type="ECO:0000256" key="1">
    <source>
        <dbReference type="ARBA" id="ARBA00004141"/>
    </source>
</evidence>
<feature type="domain" description="GAIN-B" evidence="8">
    <location>
        <begin position="254"/>
        <end position="400"/>
    </location>
</feature>
<organism evidence="10 11">
    <name type="scientific">Stegastes partitus</name>
    <name type="common">bicolor damselfish</name>
    <dbReference type="NCBI Taxonomy" id="144197"/>
    <lineage>
        <taxon>Eukaryota</taxon>
        <taxon>Metazoa</taxon>
        <taxon>Chordata</taxon>
        <taxon>Craniata</taxon>
        <taxon>Vertebrata</taxon>
        <taxon>Euteleostomi</taxon>
        <taxon>Actinopterygii</taxon>
        <taxon>Neopterygii</taxon>
        <taxon>Teleostei</taxon>
        <taxon>Neoteleostei</taxon>
        <taxon>Acanthomorphata</taxon>
        <taxon>Ovalentaria</taxon>
        <taxon>Pomacentridae</taxon>
        <taxon>Stegastes</taxon>
    </lineage>
</organism>
<proteinExistence type="predicted"/>
<feature type="signal peptide" evidence="7">
    <location>
        <begin position="1"/>
        <end position="26"/>
    </location>
</feature>
<keyword evidence="11" id="KW-0675">Receptor</keyword>
<reference evidence="11" key="1">
    <citation type="submission" date="2025-08" db="UniProtKB">
        <authorList>
            <consortium name="RefSeq"/>
        </authorList>
    </citation>
    <scope>IDENTIFICATION</scope>
</reference>
<evidence type="ECO:0000259" key="8">
    <source>
        <dbReference type="PROSITE" id="PS50221"/>
    </source>
</evidence>
<dbReference type="InterPro" id="IPR000203">
    <property type="entry name" value="GPS"/>
</dbReference>
<evidence type="ECO:0000256" key="5">
    <source>
        <dbReference type="ARBA" id="ARBA00023157"/>
    </source>
</evidence>
<dbReference type="AlphaFoldDB" id="A0A9Y4JIL3"/>
<keyword evidence="2 6" id="KW-0812">Transmembrane</keyword>
<dbReference type="GeneID" id="103354807"/>
<feature type="transmembrane region" description="Helical" evidence="6">
    <location>
        <begin position="634"/>
        <end position="656"/>
    </location>
</feature>
<evidence type="ECO:0000256" key="6">
    <source>
        <dbReference type="SAM" id="Phobius"/>
    </source>
</evidence>
<dbReference type="InterPro" id="IPR057244">
    <property type="entry name" value="GAIN_B"/>
</dbReference>
<dbReference type="Pfam" id="PF01825">
    <property type="entry name" value="GPS"/>
    <property type="match status" value="1"/>
</dbReference>
<evidence type="ECO:0000313" key="10">
    <source>
        <dbReference type="Proteomes" id="UP000694891"/>
    </source>
</evidence>
<feature type="chain" id="PRO_5041347998" evidence="7">
    <location>
        <begin position="27"/>
        <end position="702"/>
    </location>
</feature>
<accession>A0A9Y4JIL3</accession>
<keyword evidence="3 6" id="KW-1133">Transmembrane helix</keyword>
<feature type="transmembrane region" description="Helical" evidence="6">
    <location>
        <begin position="570"/>
        <end position="592"/>
    </location>
</feature>
<evidence type="ECO:0000256" key="4">
    <source>
        <dbReference type="ARBA" id="ARBA00023136"/>
    </source>
</evidence>
<dbReference type="InterPro" id="IPR000832">
    <property type="entry name" value="GPCR_2_secretin-like"/>
</dbReference>
<gene>
    <name evidence="11" type="primary">LOC103354807</name>
</gene>
<evidence type="ECO:0000256" key="3">
    <source>
        <dbReference type="ARBA" id="ARBA00022989"/>
    </source>
</evidence>
<dbReference type="PROSITE" id="PS50221">
    <property type="entry name" value="GAIN_B"/>
    <property type="match status" value="1"/>
</dbReference>
<dbReference type="InterPro" id="IPR017981">
    <property type="entry name" value="GPCR_2-like_7TM"/>
</dbReference>
<dbReference type="PANTHER" id="PTHR12011">
    <property type="entry name" value="ADHESION G-PROTEIN COUPLED RECEPTOR"/>
    <property type="match status" value="1"/>
</dbReference>
<dbReference type="Gene3D" id="1.20.1070.10">
    <property type="entry name" value="Rhodopsin 7-helix transmembrane proteins"/>
    <property type="match status" value="1"/>
</dbReference>
<dbReference type="GO" id="GO:0005886">
    <property type="term" value="C:plasma membrane"/>
    <property type="evidence" value="ECO:0007669"/>
    <property type="project" value="TreeGrafter"/>
</dbReference>
<feature type="transmembrane region" description="Helical" evidence="6">
    <location>
        <begin position="608"/>
        <end position="628"/>
    </location>
</feature>
<dbReference type="RefSeq" id="XP_008276575.1">
    <property type="nucleotide sequence ID" value="XM_008278353.1"/>
</dbReference>
<keyword evidence="5" id="KW-1015">Disulfide bond</keyword>
<feature type="transmembrane region" description="Helical" evidence="6">
    <location>
        <begin position="446"/>
        <end position="466"/>
    </location>
</feature>
<dbReference type="GO" id="GO:0007166">
    <property type="term" value="P:cell surface receptor signaling pathway"/>
    <property type="evidence" value="ECO:0007669"/>
    <property type="project" value="InterPro"/>
</dbReference>
<dbReference type="SMART" id="SM00303">
    <property type="entry name" value="GPS"/>
    <property type="match status" value="1"/>
</dbReference>
<dbReference type="Pfam" id="PF00002">
    <property type="entry name" value="7tm_2"/>
    <property type="match status" value="1"/>
</dbReference>
<name>A0A9Y4JIL3_9TELE</name>
<evidence type="ECO:0000256" key="2">
    <source>
        <dbReference type="ARBA" id="ARBA00022692"/>
    </source>
</evidence>
<keyword evidence="4 6" id="KW-0472">Membrane</keyword>
<dbReference type="GO" id="GO:0007189">
    <property type="term" value="P:adenylate cyclase-activating G protein-coupled receptor signaling pathway"/>
    <property type="evidence" value="ECO:0007669"/>
    <property type="project" value="TreeGrafter"/>
</dbReference>
<dbReference type="PROSITE" id="PS50261">
    <property type="entry name" value="G_PROTEIN_RECEP_F2_4"/>
    <property type="match status" value="1"/>
</dbReference>